<organism evidence="9 10">
    <name type="scientific">Rhizobium tubonense</name>
    <dbReference type="NCBI Taxonomy" id="484088"/>
    <lineage>
        <taxon>Bacteria</taxon>
        <taxon>Pseudomonadati</taxon>
        <taxon>Pseudomonadota</taxon>
        <taxon>Alphaproteobacteria</taxon>
        <taxon>Hyphomicrobiales</taxon>
        <taxon>Rhizobiaceae</taxon>
        <taxon>Rhizobium/Agrobacterium group</taxon>
        <taxon>Rhizobium</taxon>
    </lineage>
</organism>
<dbReference type="CDD" id="cd02865">
    <property type="entry name" value="Heme_Cu_Oxidase_III_2"/>
    <property type="match status" value="1"/>
</dbReference>
<sequence length="234" mass="25759">MSAILIFLAVLACIIGWWMTRQRLTSKPWLEAGQARDVQGMQGSPLPTAKIGLGIFLAVVGALFTLFISAYLTRMGGADWWGMPIPRLLWVNTAVLVTSSGALQWAKTEARVGRHEALNTALSAALVTAVLFLAGQAVAWWQLMSAGYILADNPANSFFYMITGIHGLHILGGLLVLGRTTMRARYDLSPQKLRLSVDLCATYWHFMLLVWLVLFALFAGWANSFADLCRQLIT</sequence>
<comment type="similarity">
    <text evidence="2 6">Belongs to the cytochrome c oxidase subunit 3 family.</text>
</comment>
<keyword evidence="3 6" id="KW-0812">Transmembrane</keyword>
<comment type="subcellular location">
    <subcellularLocation>
        <location evidence="6">Cell membrane</location>
        <topology evidence="6">Multi-pass membrane protein</topology>
    </subcellularLocation>
    <subcellularLocation>
        <location evidence="1">Membrane</location>
        <topology evidence="1">Multi-pass membrane protein</topology>
    </subcellularLocation>
</comment>
<dbReference type="InterPro" id="IPR024791">
    <property type="entry name" value="Cyt_c/ubiquinol_Oxase_su3"/>
</dbReference>
<dbReference type="RefSeq" id="WP_111160046.1">
    <property type="nucleotide sequence ID" value="NZ_PCDP01000030.1"/>
</dbReference>
<dbReference type="SUPFAM" id="SSF81452">
    <property type="entry name" value="Cytochrome c oxidase subunit III-like"/>
    <property type="match status" value="1"/>
</dbReference>
<dbReference type="AlphaFoldDB" id="A0A2W4CPP0"/>
<evidence type="ECO:0000256" key="3">
    <source>
        <dbReference type="ARBA" id="ARBA00022692"/>
    </source>
</evidence>
<keyword evidence="5 7" id="KW-0472">Membrane</keyword>
<dbReference type="Proteomes" id="UP000248925">
    <property type="component" value="Unassembled WGS sequence"/>
</dbReference>
<evidence type="ECO:0000256" key="5">
    <source>
        <dbReference type="ARBA" id="ARBA00023136"/>
    </source>
</evidence>
<name>A0A2W4CPP0_9HYPH</name>
<dbReference type="InterPro" id="IPR013833">
    <property type="entry name" value="Cyt_c_oxidase_su3_a-hlx"/>
</dbReference>
<evidence type="ECO:0000313" key="10">
    <source>
        <dbReference type="Proteomes" id="UP000248925"/>
    </source>
</evidence>
<proteinExistence type="inferred from homology"/>
<dbReference type="GO" id="GO:0019646">
    <property type="term" value="P:aerobic electron transport chain"/>
    <property type="evidence" value="ECO:0007669"/>
    <property type="project" value="InterPro"/>
</dbReference>
<evidence type="ECO:0000256" key="1">
    <source>
        <dbReference type="ARBA" id="ARBA00004141"/>
    </source>
</evidence>
<keyword evidence="4 7" id="KW-1133">Transmembrane helix</keyword>
<evidence type="ECO:0000256" key="4">
    <source>
        <dbReference type="ARBA" id="ARBA00022989"/>
    </source>
</evidence>
<evidence type="ECO:0000256" key="2">
    <source>
        <dbReference type="ARBA" id="ARBA00010581"/>
    </source>
</evidence>
<evidence type="ECO:0000313" key="9">
    <source>
        <dbReference type="EMBL" id="PZM14727.1"/>
    </source>
</evidence>
<dbReference type="OrthoDB" id="9808200at2"/>
<accession>A0A2W4CPP0</accession>
<reference evidence="9 10" key="1">
    <citation type="journal article" date="2018" name="Sci. Rep.">
        <title>Rhizobium tumorigenes sp. nov., a novel plant tumorigenic bacterium isolated from cane gall tumors on thornless blackberry.</title>
        <authorList>
            <person name="Kuzmanovi N."/>
            <person name="Smalla K."/>
            <person name="Gronow S."/>
            <person name="PuBawska J."/>
        </authorList>
    </citation>
    <scope>NUCLEOTIDE SEQUENCE [LARGE SCALE GENOMIC DNA]</scope>
    <source>
        <strain evidence="9 10">CCBAU 85046</strain>
    </source>
</reference>
<dbReference type="Pfam" id="PF00510">
    <property type="entry name" value="COX3"/>
    <property type="match status" value="1"/>
</dbReference>
<dbReference type="GO" id="GO:0004129">
    <property type="term" value="F:cytochrome-c oxidase activity"/>
    <property type="evidence" value="ECO:0007669"/>
    <property type="project" value="InterPro"/>
</dbReference>
<dbReference type="EMBL" id="PCDP01000030">
    <property type="protein sequence ID" value="PZM14727.1"/>
    <property type="molecule type" value="Genomic_DNA"/>
</dbReference>
<dbReference type="PANTHER" id="PTHR11403">
    <property type="entry name" value="CYTOCHROME C OXIDASE SUBUNIT III"/>
    <property type="match status" value="1"/>
</dbReference>
<dbReference type="Gene3D" id="1.20.120.80">
    <property type="entry name" value="Cytochrome c oxidase, subunit III, four-helix bundle"/>
    <property type="match status" value="1"/>
</dbReference>
<comment type="caution">
    <text evidence="9">The sequence shown here is derived from an EMBL/GenBank/DDBJ whole genome shotgun (WGS) entry which is preliminary data.</text>
</comment>
<gene>
    <name evidence="9" type="ORF">CPY51_09695</name>
</gene>
<evidence type="ECO:0000256" key="6">
    <source>
        <dbReference type="RuleBase" id="RU003376"/>
    </source>
</evidence>
<keyword evidence="10" id="KW-1185">Reference proteome</keyword>
<dbReference type="InterPro" id="IPR035973">
    <property type="entry name" value="Cyt_c_oxidase_su3-like_sf"/>
</dbReference>
<feature type="transmembrane region" description="Helical" evidence="7">
    <location>
        <begin position="199"/>
        <end position="222"/>
    </location>
</feature>
<evidence type="ECO:0000256" key="7">
    <source>
        <dbReference type="SAM" id="Phobius"/>
    </source>
</evidence>
<evidence type="ECO:0000259" key="8">
    <source>
        <dbReference type="PROSITE" id="PS50253"/>
    </source>
</evidence>
<protein>
    <submittedName>
        <fullName evidence="9">Cytochrome-c oxidase</fullName>
    </submittedName>
</protein>
<feature type="domain" description="Heme-copper oxidase subunit III family profile" evidence="8">
    <location>
        <begin position="1"/>
        <end position="223"/>
    </location>
</feature>
<dbReference type="PROSITE" id="PS50253">
    <property type="entry name" value="COX3"/>
    <property type="match status" value="1"/>
</dbReference>
<dbReference type="PANTHER" id="PTHR11403:SF10">
    <property type="entry name" value="CYTOCHROME C OXIDASE"/>
    <property type="match status" value="1"/>
</dbReference>
<dbReference type="InterPro" id="IPR000298">
    <property type="entry name" value="Cyt_c_oxidase-like_su3"/>
</dbReference>
<dbReference type="GO" id="GO:0005886">
    <property type="term" value="C:plasma membrane"/>
    <property type="evidence" value="ECO:0007669"/>
    <property type="project" value="UniProtKB-SubCell"/>
</dbReference>
<feature type="transmembrane region" description="Helical" evidence="7">
    <location>
        <begin position="117"/>
        <end position="138"/>
    </location>
</feature>
<feature type="transmembrane region" description="Helical" evidence="7">
    <location>
        <begin position="51"/>
        <end position="73"/>
    </location>
</feature>
<feature type="transmembrane region" description="Helical" evidence="7">
    <location>
        <begin position="158"/>
        <end position="178"/>
    </location>
</feature>